<evidence type="ECO:0000256" key="7">
    <source>
        <dbReference type="ARBA" id="ARBA00023033"/>
    </source>
</evidence>
<comment type="catalytic activity">
    <reaction evidence="10">
        <text>L-tyrosine + O2 = L-dopaquinone + H2O</text>
        <dbReference type="Rhea" id="RHEA:18117"/>
        <dbReference type="ChEBI" id="CHEBI:15377"/>
        <dbReference type="ChEBI" id="CHEBI:15379"/>
        <dbReference type="ChEBI" id="CHEBI:57924"/>
        <dbReference type="ChEBI" id="CHEBI:58315"/>
        <dbReference type="EC" id="1.14.18.1"/>
    </reaction>
</comment>
<dbReference type="InterPro" id="IPR050316">
    <property type="entry name" value="Tyrosinase/Hemocyanin"/>
</dbReference>
<evidence type="ECO:0000256" key="8">
    <source>
        <dbReference type="ARBA" id="ARBA00023101"/>
    </source>
</evidence>
<dbReference type="Pfam" id="PF00264">
    <property type="entry name" value="Tyrosinase"/>
    <property type="match status" value="1"/>
</dbReference>
<keyword evidence="14" id="KW-1185">Reference proteome</keyword>
<gene>
    <name evidence="13" type="ORF">BDU57DRAFT_474236</name>
</gene>
<dbReference type="PROSITE" id="PS00498">
    <property type="entry name" value="TYROSINASE_2"/>
    <property type="match status" value="1"/>
</dbReference>
<dbReference type="Pfam" id="PF18132">
    <property type="entry name" value="Tyrosinase_C"/>
    <property type="match status" value="1"/>
</dbReference>
<evidence type="ECO:0000256" key="11">
    <source>
        <dbReference type="SAM" id="SignalP"/>
    </source>
</evidence>
<keyword evidence="11" id="KW-0732">Signal</keyword>
<dbReference type="Gene3D" id="1.10.1280.10">
    <property type="entry name" value="Di-copper center containing domain from catechol oxidase"/>
    <property type="match status" value="1"/>
</dbReference>
<evidence type="ECO:0000256" key="9">
    <source>
        <dbReference type="ARBA" id="ARBA00048233"/>
    </source>
</evidence>
<evidence type="ECO:0000259" key="12">
    <source>
        <dbReference type="PROSITE" id="PS00498"/>
    </source>
</evidence>
<accession>A0A6A5QMV1</accession>
<comment type="similarity">
    <text evidence="2">Belongs to the tyrosinase family.</text>
</comment>
<dbReference type="PRINTS" id="PR00092">
    <property type="entry name" value="TYROSINASE"/>
</dbReference>
<evidence type="ECO:0000256" key="6">
    <source>
        <dbReference type="ARBA" id="ARBA00023008"/>
    </source>
</evidence>
<evidence type="ECO:0000256" key="4">
    <source>
        <dbReference type="ARBA" id="ARBA00022723"/>
    </source>
</evidence>
<dbReference type="GO" id="GO:0042438">
    <property type="term" value="P:melanin biosynthetic process"/>
    <property type="evidence" value="ECO:0007669"/>
    <property type="project" value="UniProtKB-KW"/>
</dbReference>
<keyword evidence="5" id="KW-0560">Oxidoreductase</keyword>
<keyword evidence="7" id="KW-0503">Monooxygenase</keyword>
<keyword evidence="4" id="KW-0479">Metal-binding</keyword>
<dbReference type="EC" id="1.14.18.1" evidence="3"/>
<protein>
    <recommendedName>
        <fullName evidence="3">tyrosinase</fullName>
        <ecNumber evidence="3">1.14.18.1</ecNumber>
    </recommendedName>
</protein>
<comment type="cofactor">
    <cofactor evidence="1">
        <name>Cu(2+)</name>
        <dbReference type="ChEBI" id="CHEBI:29036"/>
    </cofactor>
</comment>
<dbReference type="PANTHER" id="PTHR11474:SF76">
    <property type="entry name" value="SHKT DOMAIN-CONTAINING PROTEIN"/>
    <property type="match status" value="1"/>
</dbReference>
<evidence type="ECO:0000256" key="5">
    <source>
        <dbReference type="ARBA" id="ARBA00023002"/>
    </source>
</evidence>
<feature type="signal peptide" evidence="11">
    <location>
        <begin position="1"/>
        <end position="19"/>
    </location>
</feature>
<evidence type="ECO:0000313" key="13">
    <source>
        <dbReference type="EMBL" id="KAF1916188.1"/>
    </source>
</evidence>
<dbReference type="EMBL" id="ML979135">
    <property type="protein sequence ID" value="KAF1916188.1"/>
    <property type="molecule type" value="Genomic_DNA"/>
</dbReference>
<organism evidence="13 14">
    <name type="scientific">Ampelomyces quisqualis</name>
    <name type="common">Powdery mildew agent</name>
    <dbReference type="NCBI Taxonomy" id="50730"/>
    <lineage>
        <taxon>Eukaryota</taxon>
        <taxon>Fungi</taxon>
        <taxon>Dikarya</taxon>
        <taxon>Ascomycota</taxon>
        <taxon>Pezizomycotina</taxon>
        <taxon>Dothideomycetes</taxon>
        <taxon>Pleosporomycetidae</taxon>
        <taxon>Pleosporales</taxon>
        <taxon>Pleosporineae</taxon>
        <taxon>Phaeosphaeriaceae</taxon>
        <taxon>Ampelomyces</taxon>
    </lineage>
</organism>
<reference evidence="13" key="1">
    <citation type="journal article" date="2020" name="Stud. Mycol.">
        <title>101 Dothideomycetes genomes: a test case for predicting lifestyles and emergence of pathogens.</title>
        <authorList>
            <person name="Haridas S."/>
            <person name="Albert R."/>
            <person name="Binder M."/>
            <person name="Bloem J."/>
            <person name="Labutti K."/>
            <person name="Salamov A."/>
            <person name="Andreopoulos B."/>
            <person name="Baker S."/>
            <person name="Barry K."/>
            <person name="Bills G."/>
            <person name="Bluhm B."/>
            <person name="Cannon C."/>
            <person name="Castanera R."/>
            <person name="Culley D."/>
            <person name="Daum C."/>
            <person name="Ezra D."/>
            <person name="Gonzalez J."/>
            <person name="Henrissat B."/>
            <person name="Kuo A."/>
            <person name="Liang C."/>
            <person name="Lipzen A."/>
            <person name="Lutzoni F."/>
            <person name="Magnuson J."/>
            <person name="Mondo S."/>
            <person name="Nolan M."/>
            <person name="Ohm R."/>
            <person name="Pangilinan J."/>
            <person name="Park H.-J."/>
            <person name="Ramirez L."/>
            <person name="Alfaro M."/>
            <person name="Sun H."/>
            <person name="Tritt A."/>
            <person name="Yoshinaga Y."/>
            <person name="Zwiers L.-H."/>
            <person name="Turgeon B."/>
            <person name="Goodwin S."/>
            <person name="Spatafora J."/>
            <person name="Crous P."/>
            <person name="Grigoriev I."/>
        </authorList>
    </citation>
    <scope>NUCLEOTIDE SEQUENCE</scope>
    <source>
        <strain evidence="13">HMLAC05119</strain>
    </source>
</reference>
<evidence type="ECO:0000256" key="1">
    <source>
        <dbReference type="ARBA" id="ARBA00001973"/>
    </source>
</evidence>
<keyword evidence="8" id="KW-0470">Melanin biosynthesis</keyword>
<dbReference type="GO" id="GO:0004503">
    <property type="term" value="F:tyrosinase activity"/>
    <property type="evidence" value="ECO:0007669"/>
    <property type="project" value="UniProtKB-EC"/>
</dbReference>
<dbReference type="PANTHER" id="PTHR11474">
    <property type="entry name" value="TYROSINASE FAMILY MEMBER"/>
    <property type="match status" value="1"/>
</dbReference>
<dbReference type="InterPro" id="IPR008922">
    <property type="entry name" value="Di-copper_centre_dom_sf"/>
</dbReference>
<evidence type="ECO:0000256" key="2">
    <source>
        <dbReference type="ARBA" id="ARBA00009928"/>
    </source>
</evidence>
<dbReference type="SUPFAM" id="SSF48056">
    <property type="entry name" value="Di-copper centre-containing domain"/>
    <property type="match status" value="1"/>
</dbReference>
<comment type="catalytic activity">
    <reaction evidence="9">
        <text>2 L-dopa + O2 = 2 L-dopaquinone + 2 H2O</text>
        <dbReference type="Rhea" id="RHEA:34287"/>
        <dbReference type="ChEBI" id="CHEBI:15377"/>
        <dbReference type="ChEBI" id="CHEBI:15379"/>
        <dbReference type="ChEBI" id="CHEBI:57504"/>
        <dbReference type="ChEBI" id="CHEBI:57924"/>
        <dbReference type="EC" id="1.14.18.1"/>
    </reaction>
</comment>
<evidence type="ECO:0000256" key="3">
    <source>
        <dbReference type="ARBA" id="ARBA00011906"/>
    </source>
</evidence>
<dbReference type="InterPro" id="IPR041640">
    <property type="entry name" value="Tyrosinase_C"/>
</dbReference>
<evidence type="ECO:0000256" key="10">
    <source>
        <dbReference type="ARBA" id="ARBA00048881"/>
    </source>
</evidence>
<feature type="chain" id="PRO_5025619145" description="tyrosinase" evidence="11">
    <location>
        <begin position="20"/>
        <end position="634"/>
    </location>
</feature>
<dbReference type="OrthoDB" id="6132182at2759"/>
<dbReference type="AlphaFoldDB" id="A0A6A5QMV1"/>
<evidence type="ECO:0000313" key="14">
    <source>
        <dbReference type="Proteomes" id="UP000800096"/>
    </source>
</evidence>
<dbReference type="InterPro" id="IPR002227">
    <property type="entry name" value="Tyrosinase_Cu-bd"/>
</dbReference>
<keyword evidence="6" id="KW-0186">Copper</keyword>
<feature type="domain" description="Tyrosinase copper-binding" evidence="12">
    <location>
        <begin position="352"/>
        <end position="363"/>
    </location>
</feature>
<dbReference type="GO" id="GO:0046872">
    <property type="term" value="F:metal ion binding"/>
    <property type="evidence" value="ECO:0007669"/>
    <property type="project" value="UniProtKB-KW"/>
</dbReference>
<proteinExistence type="inferred from homology"/>
<dbReference type="Proteomes" id="UP000800096">
    <property type="component" value="Unassembled WGS sequence"/>
</dbReference>
<sequence>MFQFLLMISLWCLSTLSTCVENKHKRYLVDSINIVHERQASATPLVTVLGIKASGVDAIQPRLEIRELERRPDVFNVFLLGLQRFQSLDQDNKLSYFQVAGIHGRPFTSWDGVQAYPSTKLGYCRHSSNVFATWHRPYLALVEEMVYLNARAVIADFSEGTFKQRMNDALDTFRLPYWDAAAVPVTGESSYPLCVQRKSIEVELPQGNTTTRKLIENPLHSYTFHPIPKDAFSDGPSKPDGDSLQDVRQFATLAAERWTIWNSTMRYPTTMTGIAESQDNLVASQLDANSKNQRQRIYQMLAMQTDYYNISNNRAHVGSGAVADSLESVHDTLHNTVGSGGHMSKTQYSSFDPMFWLLHANTDRLLAIWQSLNPESYVTNHSDPVATYMTPVNHWSDENTPLYPFHRNEAGDFWTSATAREHTIFGYTYPELMDLSNKTSLIRKVNALYGENATSQFSWDKSHNGSFSSQRQQHGAQSIHARYQYFANIRPLSGRLVSAYRAYVFLGDMTAARPASESAWQQMDDPGLVGFTGSQDTGDIVGAAMHDGSGGTGGVIALTNALEAKVREGRLAGMDQVAVASYLREKMTWRAEVVCLLGCCSCRCLGKTDGDRFMTRPRRVKRHLASSWRCCGPR</sequence>
<name>A0A6A5QMV1_AMPQU</name>